<keyword evidence="10" id="KW-1185">Reference proteome</keyword>
<evidence type="ECO:0000256" key="5">
    <source>
        <dbReference type="ARBA" id="ARBA00022989"/>
    </source>
</evidence>
<dbReference type="InterPro" id="IPR035906">
    <property type="entry name" value="MetI-like_sf"/>
</dbReference>
<sequence length="274" mass="29576">MTSALRGQLAGRALLVVFMVLTLVPFVTLFSTALQPAGSIPTGVSWPSDPQWGNFAEAWDLANLSTLTRSSLLIVLGVVPASLLLAALAGYGLATLRVPFANAIFLLFVLGLTIPFESLITPLYYQVQALGLLNTRWALILPLIALYMPFGVFWMRAHFLTVPAELTEAATIDGAGPWRAFRHVHLPLAVPALSSLAILLFLWTWNQFVLAIVMVDDPTKRTMAGALGAFQGQYGTDIVLLSAGALLIMAPTILVFVVFQRQFSRALLQGAVKG</sequence>
<comment type="caution">
    <text evidence="9">The sequence shown here is derived from an EMBL/GenBank/DDBJ whole genome shotgun (WGS) entry which is preliminary data.</text>
</comment>
<dbReference type="InterPro" id="IPR000515">
    <property type="entry name" value="MetI-like"/>
</dbReference>
<dbReference type="CDD" id="cd06261">
    <property type="entry name" value="TM_PBP2"/>
    <property type="match status" value="1"/>
</dbReference>
<feature type="transmembrane region" description="Helical" evidence="7">
    <location>
        <begin position="103"/>
        <end position="125"/>
    </location>
</feature>
<feature type="transmembrane region" description="Helical" evidence="7">
    <location>
        <begin position="137"/>
        <end position="155"/>
    </location>
</feature>
<keyword evidence="3" id="KW-1003">Cell membrane</keyword>
<dbReference type="EMBL" id="WUEK01000013">
    <property type="protein sequence ID" value="MXG91600.1"/>
    <property type="molecule type" value="Genomic_DNA"/>
</dbReference>
<organism evidence="9 10">
    <name type="scientific">Nocardioides flavescens</name>
    <dbReference type="NCBI Taxonomy" id="2691959"/>
    <lineage>
        <taxon>Bacteria</taxon>
        <taxon>Bacillati</taxon>
        <taxon>Actinomycetota</taxon>
        <taxon>Actinomycetes</taxon>
        <taxon>Propionibacteriales</taxon>
        <taxon>Nocardioidaceae</taxon>
        <taxon>Nocardioides</taxon>
    </lineage>
</organism>
<dbReference type="PANTHER" id="PTHR43744">
    <property type="entry name" value="ABC TRANSPORTER PERMEASE PROTEIN MG189-RELATED-RELATED"/>
    <property type="match status" value="1"/>
</dbReference>
<dbReference type="GO" id="GO:0005886">
    <property type="term" value="C:plasma membrane"/>
    <property type="evidence" value="ECO:0007669"/>
    <property type="project" value="UniProtKB-SubCell"/>
</dbReference>
<evidence type="ECO:0000256" key="1">
    <source>
        <dbReference type="ARBA" id="ARBA00004651"/>
    </source>
</evidence>
<evidence type="ECO:0000313" key="10">
    <source>
        <dbReference type="Proteomes" id="UP000473325"/>
    </source>
</evidence>
<gene>
    <name evidence="9" type="ORF">GRQ65_18810</name>
</gene>
<proteinExistence type="inferred from homology"/>
<feature type="transmembrane region" description="Helical" evidence="7">
    <location>
        <begin position="238"/>
        <end position="259"/>
    </location>
</feature>
<dbReference type="PROSITE" id="PS50928">
    <property type="entry name" value="ABC_TM1"/>
    <property type="match status" value="1"/>
</dbReference>
<reference evidence="9 10" key="1">
    <citation type="submission" date="2019-12" db="EMBL/GenBank/DDBJ databases">
        <authorList>
            <person name="Kun Z."/>
        </authorList>
    </citation>
    <scope>NUCLEOTIDE SEQUENCE [LARGE SCALE GENOMIC DNA]</scope>
    <source>
        <strain evidence="9 10">YIM 123512</strain>
    </source>
</reference>
<keyword evidence="6 7" id="KW-0472">Membrane</keyword>
<evidence type="ECO:0000256" key="3">
    <source>
        <dbReference type="ARBA" id="ARBA00022475"/>
    </source>
</evidence>
<keyword evidence="4 7" id="KW-0812">Transmembrane</keyword>
<evidence type="ECO:0000256" key="7">
    <source>
        <dbReference type="RuleBase" id="RU363032"/>
    </source>
</evidence>
<dbReference type="RefSeq" id="WP_160879526.1">
    <property type="nucleotide sequence ID" value="NZ_WUEK01000013.1"/>
</dbReference>
<name>A0A6L7EXM8_9ACTN</name>
<evidence type="ECO:0000256" key="2">
    <source>
        <dbReference type="ARBA" id="ARBA00022448"/>
    </source>
</evidence>
<keyword evidence="2 7" id="KW-0813">Transport</keyword>
<dbReference type="AlphaFoldDB" id="A0A6L7EXM8"/>
<evidence type="ECO:0000256" key="6">
    <source>
        <dbReference type="ARBA" id="ARBA00023136"/>
    </source>
</evidence>
<comment type="similarity">
    <text evidence="7">Belongs to the binding-protein-dependent transport system permease family.</text>
</comment>
<evidence type="ECO:0000256" key="4">
    <source>
        <dbReference type="ARBA" id="ARBA00022692"/>
    </source>
</evidence>
<feature type="transmembrane region" description="Helical" evidence="7">
    <location>
        <begin position="186"/>
        <end position="205"/>
    </location>
</feature>
<feature type="domain" description="ABC transmembrane type-1" evidence="8">
    <location>
        <begin position="68"/>
        <end position="259"/>
    </location>
</feature>
<dbReference type="PANTHER" id="PTHR43744:SF12">
    <property type="entry name" value="ABC TRANSPORTER PERMEASE PROTEIN MG189-RELATED"/>
    <property type="match status" value="1"/>
</dbReference>
<dbReference type="Gene3D" id="1.10.3720.10">
    <property type="entry name" value="MetI-like"/>
    <property type="match status" value="1"/>
</dbReference>
<evidence type="ECO:0000313" key="9">
    <source>
        <dbReference type="EMBL" id="MXG91600.1"/>
    </source>
</evidence>
<dbReference type="Proteomes" id="UP000473325">
    <property type="component" value="Unassembled WGS sequence"/>
</dbReference>
<dbReference type="Pfam" id="PF00528">
    <property type="entry name" value="BPD_transp_1"/>
    <property type="match status" value="1"/>
</dbReference>
<accession>A0A6L7EXM8</accession>
<dbReference type="GO" id="GO:0055085">
    <property type="term" value="P:transmembrane transport"/>
    <property type="evidence" value="ECO:0007669"/>
    <property type="project" value="InterPro"/>
</dbReference>
<dbReference type="SUPFAM" id="SSF161098">
    <property type="entry name" value="MetI-like"/>
    <property type="match status" value="1"/>
</dbReference>
<comment type="subcellular location">
    <subcellularLocation>
        <location evidence="1 7">Cell membrane</location>
        <topology evidence="1 7">Multi-pass membrane protein</topology>
    </subcellularLocation>
</comment>
<protein>
    <submittedName>
        <fullName evidence="9">ABC transporter permease subunit</fullName>
    </submittedName>
</protein>
<keyword evidence="5 7" id="KW-1133">Transmembrane helix</keyword>
<evidence type="ECO:0000259" key="8">
    <source>
        <dbReference type="PROSITE" id="PS50928"/>
    </source>
</evidence>
<feature type="transmembrane region" description="Helical" evidence="7">
    <location>
        <begin position="71"/>
        <end position="91"/>
    </location>
</feature>
<feature type="transmembrane region" description="Helical" evidence="7">
    <location>
        <begin position="12"/>
        <end position="34"/>
    </location>
</feature>